<protein>
    <submittedName>
        <fullName evidence="1">Uncharacterized protein</fullName>
    </submittedName>
</protein>
<dbReference type="Proteomes" id="UP000193218">
    <property type="component" value="Unassembled WGS sequence"/>
</dbReference>
<accession>A0A1Y1UH02</accession>
<organism evidence="1 2">
    <name type="scientific">Kockovaella imperatae</name>
    <dbReference type="NCBI Taxonomy" id="4999"/>
    <lineage>
        <taxon>Eukaryota</taxon>
        <taxon>Fungi</taxon>
        <taxon>Dikarya</taxon>
        <taxon>Basidiomycota</taxon>
        <taxon>Agaricomycotina</taxon>
        <taxon>Tremellomycetes</taxon>
        <taxon>Tremellales</taxon>
        <taxon>Cuniculitremaceae</taxon>
        <taxon>Kockovaella</taxon>
    </lineage>
</organism>
<reference evidence="1 2" key="1">
    <citation type="submission" date="2017-03" db="EMBL/GenBank/DDBJ databases">
        <title>Widespread Adenine N6-methylation of Active Genes in Fungi.</title>
        <authorList>
            <consortium name="DOE Joint Genome Institute"/>
            <person name="Mondo S.J."/>
            <person name="Dannebaum R.O."/>
            <person name="Kuo R.C."/>
            <person name="Louie K.B."/>
            <person name="Bewick A.J."/>
            <person name="Labutti K."/>
            <person name="Haridas S."/>
            <person name="Kuo A."/>
            <person name="Salamov A."/>
            <person name="Ahrendt S.R."/>
            <person name="Lau R."/>
            <person name="Bowen B.P."/>
            <person name="Lipzen A."/>
            <person name="Sullivan W."/>
            <person name="Andreopoulos W.B."/>
            <person name="Clum A."/>
            <person name="Lindquist E."/>
            <person name="Daum C."/>
            <person name="Northen T.R."/>
            <person name="Ramamoorthy G."/>
            <person name="Schmitz R.J."/>
            <person name="Gryganskyi A."/>
            <person name="Culley D."/>
            <person name="Magnuson J."/>
            <person name="James T.Y."/>
            <person name="O'Malley M.A."/>
            <person name="Stajich J.E."/>
            <person name="Spatafora J.W."/>
            <person name="Visel A."/>
            <person name="Grigoriev I.V."/>
        </authorList>
    </citation>
    <scope>NUCLEOTIDE SEQUENCE [LARGE SCALE GENOMIC DNA]</scope>
    <source>
        <strain evidence="1 2">NRRL Y-17943</strain>
    </source>
</reference>
<comment type="caution">
    <text evidence="1">The sequence shown here is derived from an EMBL/GenBank/DDBJ whole genome shotgun (WGS) entry which is preliminary data.</text>
</comment>
<evidence type="ECO:0000313" key="1">
    <source>
        <dbReference type="EMBL" id="ORX37333.1"/>
    </source>
</evidence>
<dbReference type="InParanoid" id="A0A1Y1UH02"/>
<proteinExistence type="predicted"/>
<dbReference type="PROSITE" id="PS51257">
    <property type="entry name" value="PROKAR_LIPOPROTEIN"/>
    <property type="match status" value="1"/>
</dbReference>
<dbReference type="GeneID" id="33557639"/>
<dbReference type="RefSeq" id="XP_021871371.1">
    <property type="nucleotide sequence ID" value="XM_022015830.1"/>
</dbReference>
<name>A0A1Y1UH02_9TREE</name>
<evidence type="ECO:0000313" key="2">
    <source>
        <dbReference type="Proteomes" id="UP000193218"/>
    </source>
</evidence>
<dbReference type="AlphaFoldDB" id="A0A1Y1UH02"/>
<dbReference type="EMBL" id="NBSH01000006">
    <property type="protein sequence ID" value="ORX37333.1"/>
    <property type="molecule type" value="Genomic_DNA"/>
</dbReference>
<gene>
    <name evidence="1" type="ORF">BD324DRAFT_625716</name>
</gene>
<sequence length="69" mass="7347">MPTKGSTDGGPLVVFLSLSACYPRAGTLSSPLFSTLEFLIDRVSALLKDKHTPSNELSLTCTDMESVSI</sequence>
<keyword evidence="2" id="KW-1185">Reference proteome</keyword>